<proteinExistence type="predicted"/>
<dbReference type="AlphaFoldDB" id="A0AAD7F9J9"/>
<organism evidence="2 3">
    <name type="scientific">Roridomyces roridus</name>
    <dbReference type="NCBI Taxonomy" id="1738132"/>
    <lineage>
        <taxon>Eukaryota</taxon>
        <taxon>Fungi</taxon>
        <taxon>Dikarya</taxon>
        <taxon>Basidiomycota</taxon>
        <taxon>Agaricomycotina</taxon>
        <taxon>Agaricomycetes</taxon>
        <taxon>Agaricomycetidae</taxon>
        <taxon>Agaricales</taxon>
        <taxon>Marasmiineae</taxon>
        <taxon>Mycenaceae</taxon>
        <taxon>Roridomyces</taxon>
    </lineage>
</organism>
<evidence type="ECO:0000313" key="3">
    <source>
        <dbReference type="Proteomes" id="UP001221142"/>
    </source>
</evidence>
<gene>
    <name evidence="2" type="ORF">FB45DRAFT_1009762</name>
</gene>
<feature type="compositionally biased region" description="Polar residues" evidence="1">
    <location>
        <begin position="175"/>
        <end position="191"/>
    </location>
</feature>
<reference evidence="2" key="1">
    <citation type="submission" date="2023-03" db="EMBL/GenBank/DDBJ databases">
        <title>Massive genome expansion in bonnet fungi (Mycena s.s.) driven by repeated elements and novel gene families across ecological guilds.</title>
        <authorList>
            <consortium name="Lawrence Berkeley National Laboratory"/>
            <person name="Harder C.B."/>
            <person name="Miyauchi S."/>
            <person name="Viragh M."/>
            <person name="Kuo A."/>
            <person name="Thoen E."/>
            <person name="Andreopoulos B."/>
            <person name="Lu D."/>
            <person name="Skrede I."/>
            <person name="Drula E."/>
            <person name="Henrissat B."/>
            <person name="Morin E."/>
            <person name="Kohler A."/>
            <person name="Barry K."/>
            <person name="LaButti K."/>
            <person name="Morin E."/>
            <person name="Salamov A."/>
            <person name="Lipzen A."/>
            <person name="Mereny Z."/>
            <person name="Hegedus B."/>
            <person name="Baldrian P."/>
            <person name="Stursova M."/>
            <person name="Weitz H."/>
            <person name="Taylor A."/>
            <person name="Grigoriev I.V."/>
            <person name="Nagy L.G."/>
            <person name="Martin F."/>
            <person name="Kauserud H."/>
        </authorList>
    </citation>
    <scope>NUCLEOTIDE SEQUENCE</scope>
    <source>
        <strain evidence="2">9284</strain>
    </source>
</reference>
<sequence length="244" mass="27712">MPTLCFTLEHADIVETARLRVTLPNCSEDDLTELRYCDFATVVAFFRELLHVVWMASNPIEATYTPEKYKELKGRGEGVEGVHQWLWKTVVEFDCILDLSDSNEGSLFYNSWYRTPGDNETLRAVCYRNTHLLTRQGVHHVCRLLEPDAEAPIDNPPFVFHALEEARVKPPSPTPATSGKSPSPSALNASNYHLVGKPPLSTDVFRRPRTVKCGGVRRVRGMGRVREMVDKLLADDERRTRNKT</sequence>
<name>A0AAD7F9J9_9AGAR</name>
<comment type="caution">
    <text evidence="2">The sequence shown here is derived from an EMBL/GenBank/DDBJ whole genome shotgun (WGS) entry which is preliminary data.</text>
</comment>
<evidence type="ECO:0000313" key="2">
    <source>
        <dbReference type="EMBL" id="KAJ7610785.1"/>
    </source>
</evidence>
<keyword evidence="3" id="KW-1185">Reference proteome</keyword>
<evidence type="ECO:0000256" key="1">
    <source>
        <dbReference type="SAM" id="MobiDB-lite"/>
    </source>
</evidence>
<dbReference type="Proteomes" id="UP001221142">
    <property type="component" value="Unassembled WGS sequence"/>
</dbReference>
<protein>
    <submittedName>
        <fullName evidence="2">Uncharacterized protein</fullName>
    </submittedName>
</protein>
<feature type="region of interest" description="Disordered" evidence="1">
    <location>
        <begin position="168"/>
        <end position="193"/>
    </location>
</feature>
<dbReference type="EMBL" id="JARKIF010000034">
    <property type="protein sequence ID" value="KAJ7610785.1"/>
    <property type="molecule type" value="Genomic_DNA"/>
</dbReference>
<accession>A0AAD7F9J9</accession>